<dbReference type="EMBL" id="RCHU01000206">
    <property type="protein sequence ID" value="TKS11506.1"/>
    <property type="molecule type" value="Genomic_DNA"/>
</dbReference>
<feature type="compositionally biased region" description="Polar residues" evidence="1">
    <location>
        <begin position="92"/>
        <end position="110"/>
    </location>
</feature>
<feature type="region of interest" description="Disordered" evidence="1">
    <location>
        <begin position="69"/>
        <end position="110"/>
    </location>
</feature>
<organism evidence="2">
    <name type="scientific">Populus alba</name>
    <name type="common">White poplar</name>
    <dbReference type="NCBI Taxonomy" id="43335"/>
    <lineage>
        <taxon>Eukaryota</taxon>
        <taxon>Viridiplantae</taxon>
        <taxon>Streptophyta</taxon>
        <taxon>Embryophyta</taxon>
        <taxon>Tracheophyta</taxon>
        <taxon>Spermatophyta</taxon>
        <taxon>Magnoliopsida</taxon>
        <taxon>eudicotyledons</taxon>
        <taxon>Gunneridae</taxon>
        <taxon>Pentapetalae</taxon>
        <taxon>rosids</taxon>
        <taxon>fabids</taxon>
        <taxon>Malpighiales</taxon>
        <taxon>Salicaceae</taxon>
        <taxon>Saliceae</taxon>
        <taxon>Populus</taxon>
    </lineage>
</organism>
<dbReference type="AlphaFoldDB" id="A0A4V6AAK4"/>
<reference evidence="2" key="1">
    <citation type="submission" date="2018-10" db="EMBL/GenBank/DDBJ databases">
        <title>Population genomic analysis revealed the cold adaptation of white poplar.</title>
        <authorList>
            <person name="Liu Y.-J."/>
        </authorList>
    </citation>
    <scope>NUCLEOTIDE SEQUENCE [LARGE SCALE GENOMIC DNA]</scope>
    <source>
        <strain evidence="2">PAL-ZL1</strain>
    </source>
</reference>
<evidence type="ECO:0000256" key="1">
    <source>
        <dbReference type="SAM" id="MobiDB-lite"/>
    </source>
</evidence>
<sequence>MDKQVEIIELHLIGFPILTSSIARVLTLWIWRSHGKLTISTYPKSGNGEEAVLWHSSSPKANACARQQQSKGSFRCRLHRSSRSSAAPMMKRSNSIGHQRRSSFPFSQVS</sequence>
<name>A0A4V6AAK4_POPAL</name>
<comment type="caution">
    <text evidence="2">The sequence shown here is derived from an EMBL/GenBank/DDBJ whole genome shotgun (WGS) entry which is preliminary data.</text>
</comment>
<gene>
    <name evidence="2" type="ORF">D5086_0000072390</name>
</gene>
<protein>
    <submittedName>
        <fullName evidence="2">Uncharacterized protein</fullName>
    </submittedName>
</protein>
<accession>A0A4V6AAK4</accession>
<evidence type="ECO:0000313" key="2">
    <source>
        <dbReference type="EMBL" id="TKS11506.1"/>
    </source>
</evidence>
<proteinExistence type="predicted"/>